<sequence length="128" mass="14455">MNFWVDFWAILGWMLWAVVFIGYLFALFAIVGDLFRDRELNGWWKAVWIVFLIFLPFLTALVYIIARGEGMAERSDRAARNAETAAQAYIRDVTGKSPSEEIAAASALLESGSISQEEFDRLKAKALA</sequence>
<comment type="caution">
    <text evidence="2">The sequence shown here is derived from an EMBL/GenBank/DDBJ whole genome shotgun (WGS) entry which is preliminary data.</text>
</comment>
<keyword evidence="3" id="KW-1185">Reference proteome</keyword>
<keyword evidence="1" id="KW-1133">Transmembrane helix</keyword>
<dbReference type="Proteomes" id="UP000033448">
    <property type="component" value="Unassembled WGS sequence"/>
</dbReference>
<protein>
    <submittedName>
        <fullName evidence="2">Uncharacterized protein</fullName>
    </submittedName>
</protein>
<name>A0A0F0L0I8_9MICO</name>
<dbReference type="GO" id="GO:0005886">
    <property type="term" value="C:plasma membrane"/>
    <property type="evidence" value="ECO:0007669"/>
    <property type="project" value="UniProtKB-SubCell"/>
</dbReference>
<evidence type="ECO:0000313" key="3">
    <source>
        <dbReference type="Proteomes" id="UP000033448"/>
    </source>
</evidence>
<feature type="transmembrane region" description="Helical" evidence="1">
    <location>
        <begin position="43"/>
        <end position="66"/>
    </location>
</feature>
<dbReference type="RefSeq" id="WP_045249688.1">
    <property type="nucleotide sequence ID" value="NZ_JYIT01000063.1"/>
</dbReference>
<dbReference type="AlphaFoldDB" id="A0A0F0L0I8"/>
<evidence type="ECO:0000313" key="2">
    <source>
        <dbReference type="EMBL" id="KJL26623.1"/>
    </source>
</evidence>
<organism evidence="2 3">
    <name type="scientific">Microbacterium azadirachtae</name>
    <dbReference type="NCBI Taxonomy" id="582680"/>
    <lineage>
        <taxon>Bacteria</taxon>
        <taxon>Bacillati</taxon>
        <taxon>Actinomycetota</taxon>
        <taxon>Actinomycetes</taxon>
        <taxon>Micrococcales</taxon>
        <taxon>Microbacteriaceae</taxon>
        <taxon>Microbacterium</taxon>
    </lineage>
</organism>
<gene>
    <name evidence="2" type="ORF">RL72_00955</name>
</gene>
<feature type="transmembrane region" description="Helical" evidence="1">
    <location>
        <begin position="7"/>
        <end position="31"/>
    </location>
</feature>
<dbReference type="OrthoDB" id="7596142at2"/>
<keyword evidence="1" id="KW-0472">Membrane</keyword>
<keyword evidence="1" id="KW-0812">Transmembrane</keyword>
<accession>A0A0F0L0I8</accession>
<dbReference type="PATRIC" id="fig|582680.7.peg.991"/>
<proteinExistence type="predicted"/>
<evidence type="ECO:0000256" key="1">
    <source>
        <dbReference type="SAM" id="Phobius"/>
    </source>
</evidence>
<dbReference type="EMBL" id="JYIT01000063">
    <property type="protein sequence ID" value="KJL26623.1"/>
    <property type="molecule type" value="Genomic_DNA"/>
</dbReference>
<reference evidence="2 3" key="1">
    <citation type="submission" date="2015-02" db="EMBL/GenBank/DDBJ databases">
        <title>Draft genome sequences of ten Microbacterium spp. with emphasis on heavy metal contaminated environments.</title>
        <authorList>
            <person name="Corretto E."/>
        </authorList>
    </citation>
    <scope>NUCLEOTIDE SEQUENCE [LARGE SCALE GENOMIC DNA]</scope>
    <source>
        <strain evidence="2 3">DSM 23848</strain>
    </source>
</reference>